<dbReference type="SUPFAM" id="SSF63829">
    <property type="entry name" value="Calcium-dependent phosphotriesterase"/>
    <property type="match status" value="1"/>
</dbReference>
<gene>
    <name evidence="2" type="ORF">PAC_19531</name>
</gene>
<reference evidence="2 3" key="1">
    <citation type="submission" date="2016-03" db="EMBL/GenBank/DDBJ databases">
        <authorList>
            <person name="Ploux O."/>
        </authorList>
    </citation>
    <scope>NUCLEOTIDE SEQUENCE [LARGE SCALE GENOMIC DNA]</scope>
    <source>
        <strain evidence="2 3">UAMH 11012</strain>
    </source>
</reference>
<dbReference type="InterPro" id="IPR011042">
    <property type="entry name" value="6-blade_b-propeller_TolB-like"/>
</dbReference>
<dbReference type="Gene3D" id="2.120.10.30">
    <property type="entry name" value="TolB, C-terminal domain"/>
    <property type="match status" value="1"/>
</dbReference>
<evidence type="ECO:0000256" key="1">
    <source>
        <dbReference type="SAM" id="SignalP"/>
    </source>
</evidence>
<evidence type="ECO:0008006" key="4">
    <source>
        <dbReference type="Google" id="ProtNLM"/>
    </source>
</evidence>
<dbReference type="OrthoDB" id="9977941at2759"/>
<feature type="chain" id="PRO_5012182757" description="SMP-30/Gluconolactonase/LRE-like region domain-containing protein" evidence="1">
    <location>
        <begin position="28"/>
        <end position="353"/>
    </location>
</feature>
<proteinExistence type="predicted"/>
<evidence type="ECO:0000313" key="2">
    <source>
        <dbReference type="EMBL" id="CZR69631.1"/>
    </source>
</evidence>
<dbReference type="InterPro" id="IPR052998">
    <property type="entry name" value="Hetero-Diels-Alderase-like"/>
</dbReference>
<dbReference type="EMBL" id="FJOG01000076">
    <property type="protein sequence ID" value="CZR69631.1"/>
    <property type="molecule type" value="Genomic_DNA"/>
</dbReference>
<dbReference type="AlphaFoldDB" id="A0A1L7XX44"/>
<keyword evidence="3" id="KW-1185">Reference proteome</keyword>
<sequence>MHNPFTWGLPALSILASISITSTPIVADSLAGRGTPSLPLPVTLVHAFEVGDWCENLAVRANGQILVSRLDTPVVLQVDPTGIVEPVTVFAWNTSEYRGALGISETTPDVFYVILSAFINSSFVRTSGVNSIFEIDMNSFAITNGTVTQNATVTKLVDIPSSDSLNGMTTLDDSNIFVGDVYNGWVYKVNTTNGSYSIAINDPNMKAPVGATTHLGVNGLKIHDFYLYWTNSAVGSLNRIQITADGTPVGNSSVVFANEAGTDDFVFKGDGTAFVALNSQNQLAALFEGSSTLVTVAGSNFSTALAGVTAGRFGRLPDDLNRLYVSTKGASTTPINGTILVGASVSYIDTTGL</sequence>
<dbReference type="PANTHER" id="PTHR42060:SF1">
    <property type="entry name" value="NHL REPEAT-CONTAINING PROTEIN"/>
    <property type="match status" value="1"/>
</dbReference>
<dbReference type="Proteomes" id="UP000184330">
    <property type="component" value="Unassembled WGS sequence"/>
</dbReference>
<keyword evidence="1" id="KW-0732">Signal</keyword>
<accession>A0A1L7XX44</accession>
<organism evidence="2 3">
    <name type="scientific">Phialocephala subalpina</name>
    <dbReference type="NCBI Taxonomy" id="576137"/>
    <lineage>
        <taxon>Eukaryota</taxon>
        <taxon>Fungi</taxon>
        <taxon>Dikarya</taxon>
        <taxon>Ascomycota</taxon>
        <taxon>Pezizomycotina</taxon>
        <taxon>Leotiomycetes</taxon>
        <taxon>Helotiales</taxon>
        <taxon>Mollisiaceae</taxon>
        <taxon>Phialocephala</taxon>
        <taxon>Phialocephala fortinii species complex</taxon>
    </lineage>
</organism>
<dbReference type="PANTHER" id="PTHR42060">
    <property type="entry name" value="NHL REPEAT-CONTAINING PROTEIN-RELATED"/>
    <property type="match status" value="1"/>
</dbReference>
<feature type="signal peptide" evidence="1">
    <location>
        <begin position="1"/>
        <end position="27"/>
    </location>
</feature>
<name>A0A1L7XX44_9HELO</name>
<evidence type="ECO:0000313" key="3">
    <source>
        <dbReference type="Proteomes" id="UP000184330"/>
    </source>
</evidence>
<protein>
    <recommendedName>
        <fullName evidence="4">SMP-30/Gluconolactonase/LRE-like region domain-containing protein</fullName>
    </recommendedName>
</protein>